<gene>
    <name evidence="8" type="ORF">JI747_011465</name>
</gene>
<evidence type="ECO:0000256" key="6">
    <source>
        <dbReference type="SAM" id="Phobius"/>
    </source>
</evidence>
<feature type="transmembrane region" description="Helical" evidence="6">
    <location>
        <begin position="80"/>
        <end position="105"/>
    </location>
</feature>
<dbReference type="RefSeq" id="WP_225688771.1">
    <property type="nucleotide sequence ID" value="NZ_JAERSE020000003.1"/>
</dbReference>
<comment type="caution">
    <text evidence="8">The sequence shown here is derived from an EMBL/GenBank/DDBJ whole genome shotgun (WGS) entry which is preliminary data.</text>
</comment>
<dbReference type="InterPro" id="IPR050807">
    <property type="entry name" value="TransReg_Diox_bact_type"/>
</dbReference>
<evidence type="ECO:0000256" key="2">
    <source>
        <dbReference type="ARBA" id="ARBA00022692"/>
    </source>
</evidence>
<accession>A0ABS8A4H7</accession>
<dbReference type="Gene3D" id="1.10.260.40">
    <property type="entry name" value="lambda repressor-like DNA-binding domains"/>
    <property type="match status" value="1"/>
</dbReference>
<evidence type="ECO:0000256" key="1">
    <source>
        <dbReference type="ARBA" id="ARBA00004141"/>
    </source>
</evidence>
<dbReference type="PROSITE" id="PS50943">
    <property type="entry name" value="HTH_CROC1"/>
    <property type="match status" value="1"/>
</dbReference>
<evidence type="ECO:0000256" key="3">
    <source>
        <dbReference type="ARBA" id="ARBA00022989"/>
    </source>
</evidence>
<name>A0ABS8A4H7_9FLAO</name>
<keyword evidence="2 6" id="KW-0812">Transmembrane</keyword>
<keyword evidence="9" id="KW-1185">Reference proteome</keyword>
<organism evidence="8 9">
    <name type="scientific">Chryseobacterium tagetis</name>
    <dbReference type="NCBI Taxonomy" id="2801334"/>
    <lineage>
        <taxon>Bacteria</taxon>
        <taxon>Pseudomonadati</taxon>
        <taxon>Bacteroidota</taxon>
        <taxon>Flavobacteriia</taxon>
        <taxon>Flavobacteriales</taxon>
        <taxon>Weeksellaceae</taxon>
        <taxon>Chryseobacterium group</taxon>
        <taxon>Chryseobacterium</taxon>
    </lineage>
</organism>
<dbReference type="Pfam" id="PF09685">
    <property type="entry name" value="MamF_MmsF"/>
    <property type="match status" value="1"/>
</dbReference>
<evidence type="ECO:0000313" key="9">
    <source>
        <dbReference type="Proteomes" id="UP000618240"/>
    </source>
</evidence>
<dbReference type="InterPro" id="IPR019109">
    <property type="entry name" value="MamF_MmsF"/>
</dbReference>
<dbReference type="Pfam" id="PF01381">
    <property type="entry name" value="HTH_3"/>
    <property type="match status" value="1"/>
</dbReference>
<keyword evidence="5 6" id="KW-0472">Membrane</keyword>
<dbReference type="InterPro" id="IPR001387">
    <property type="entry name" value="Cro/C1-type_HTH"/>
</dbReference>
<sequence length="183" mass="20860">MTSKLANYRRIKGLSQQQLADVSGVSARTIQRIESGKVEAHPATLKMLADALEVETEELTVNEQLPESPEIKNGDKIKPVFHILALIGLFFPVFNIILPGIFWLFKKDESPDYDLEGKSTVNFQITMSLLFIPSVLLMIFVFSIGFSLVLIIYFYTLVMCVINIFRSINKKNSFYPLAYRFLK</sequence>
<feature type="transmembrane region" description="Helical" evidence="6">
    <location>
        <begin position="125"/>
        <end position="158"/>
    </location>
</feature>
<dbReference type="CDD" id="cd00093">
    <property type="entry name" value="HTH_XRE"/>
    <property type="match status" value="1"/>
</dbReference>
<keyword evidence="4" id="KW-0238">DNA-binding</keyword>
<dbReference type="PANTHER" id="PTHR46797">
    <property type="entry name" value="HTH-TYPE TRANSCRIPTIONAL REGULATOR"/>
    <property type="match status" value="1"/>
</dbReference>
<reference evidence="8 9" key="1">
    <citation type="submission" date="2021-09" db="EMBL/GenBank/DDBJ databases">
        <title>Genome sequencing and assembly of Chryseobacterium sp. RG1.</title>
        <authorList>
            <person name="Chhetri G."/>
        </authorList>
    </citation>
    <scope>NUCLEOTIDE SEQUENCE [LARGE SCALE GENOMIC DNA]</scope>
    <source>
        <strain evidence="8 9">RG1</strain>
    </source>
</reference>
<evidence type="ECO:0000313" key="8">
    <source>
        <dbReference type="EMBL" id="MCA6067800.1"/>
    </source>
</evidence>
<evidence type="ECO:0000259" key="7">
    <source>
        <dbReference type="PROSITE" id="PS50943"/>
    </source>
</evidence>
<dbReference type="SMART" id="SM00530">
    <property type="entry name" value="HTH_XRE"/>
    <property type="match status" value="1"/>
</dbReference>
<evidence type="ECO:0000256" key="5">
    <source>
        <dbReference type="ARBA" id="ARBA00023136"/>
    </source>
</evidence>
<dbReference type="InterPro" id="IPR010982">
    <property type="entry name" value="Lambda_DNA-bd_dom_sf"/>
</dbReference>
<dbReference type="Proteomes" id="UP000618240">
    <property type="component" value="Unassembled WGS sequence"/>
</dbReference>
<dbReference type="PANTHER" id="PTHR46797:SF1">
    <property type="entry name" value="METHYLPHOSPHONATE SYNTHASE"/>
    <property type="match status" value="1"/>
</dbReference>
<keyword evidence="3 6" id="KW-1133">Transmembrane helix</keyword>
<dbReference type="SUPFAM" id="SSF47413">
    <property type="entry name" value="lambda repressor-like DNA-binding domains"/>
    <property type="match status" value="1"/>
</dbReference>
<evidence type="ECO:0000256" key="4">
    <source>
        <dbReference type="ARBA" id="ARBA00023125"/>
    </source>
</evidence>
<comment type="subcellular location">
    <subcellularLocation>
        <location evidence="1">Membrane</location>
        <topology evidence="1">Multi-pass membrane protein</topology>
    </subcellularLocation>
</comment>
<proteinExistence type="predicted"/>
<feature type="domain" description="HTH cro/C1-type" evidence="7">
    <location>
        <begin position="5"/>
        <end position="59"/>
    </location>
</feature>
<protein>
    <submittedName>
        <fullName evidence="8">Helix-turn-helix domain-containing protein</fullName>
    </submittedName>
</protein>
<dbReference type="EMBL" id="JAERSE020000003">
    <property type="protein sequence ID" value="MCA6067800.1"/>
    <property type="molecule type" value="Genomic_DNA"/>
</dbReference>